<sequence length="66" mass="8251">MKQNITVIIRNARINMFKGNMRLAVDKWGRIEFYFIDRFFFLKKRKNLNETYLFSLKLRSLTKYYF</sequence>
<dbReference type="SUPFAM" id="SSF50249">
    <property type="entry name" value="Nucleic acid-binding proteins"/>
    <property type="match status" value="1"/>
</dbReference>
<feature type="domain" description="Single-stranded DNA binding protein Ssb-like OB fold" evidence="1">
    <location>
        <begin position="1"/>
        <end position="32"/>
    </location>
</feature>
<dbReference type="Proteomes" id="UP001280121">
    <property type="component" value="Unassembled WGS sequence"/>
</dbReference>
<dbReference type="InterPro" id="IPR048970">
    <property type="entry name" value="OB_Ssb-like"/>
</dbReference>
<keyword evidence="3" id="KW-1185">Reference proteome</keyword>
<accession>A0AAD9U5G9</accession>
<dbReference type="PANTHER" id="PTHR31472:SF5">
    <property type="entry name" value="OS05G0244600 PROTEIN"/>
    <property type="match status" value="1"/>
</dbReference>
<evidence type="ECO:0000313" key="2">
    <source>
        <dbReference type="EMBL" id="KAK2647964.1"/>
    </source>
</evidence>
<dbReference type="EMBL" id="JANJYI010000005">
    <property type="protein sequence ID" value="KAK2647964.1"/>
    <property type="molecule type" value="Genomic_DNA"/>
</dbReference>
<dbReference type="AlphaFoldDB" id="A0AAD9U5G9"/>
<name>A0AAD9U5G9_9ROSI</name>
<organism evidence="2 3">
    <name type="scientific">Dipteronia dyeriana</name>
    <dbReference type="NCBI Taxonomy" id="168575"/>
    <lineage>
        <taxon>Eukaryota</taxon>
        <taxon>Viridiplantae</taxon>
        <taxon>Streptophyta</taxon>
        <taxon>Embryophyta</taxon>
        <taxon>Tracheophyta</taxon>
        <taxon>Spermatophyta</taxon>
        <taxon>Magnoliopsida</taxon>
        <taxon>eudicotyledons</taxon>
        <taxon>Gunneridae</taxon>
        <taxon>Pentapetalae</taxon>
        <taxon>rosids</taxon>
        <taxon>malvids</taxon>
        <taxon>Sapindales</taxon>
        <taxon>Sapindaceae</taxon>
        <taxon>Hippocastanoideae</taxon>
        <taxon>Acereae</taxon>
        <taxon>Dipteronia</taxon>
    </lineage>
</organism>
<dbReference type="Pfam" id="PF21473">
    <property type="entry name" value="OB_Ssb-like"/>
    <property type="match status" value="1"/>
</dbReference>
<proteinExistence type="predicted"/>
<dbReference type="Gene3D" id="2.40.50.140">
    <property type="entry name" value="Nucleic acid-binding proteins"/>
    <property type="match status" value="1"/>
</dbReference>
<protein>
    <recommendedName>
        <fullName evidence="1">Single-stranded DNA binding protein Ssb-like OB fold domain-containing protein</fullName>
    </recommendedName>
</protein>
<gene>
    <name evidence="2" type="ORF">Ddye_015453</name>
</gene>
<dbReference type="InterPro" id="IPR012340">
    <property type="entry name" value="NA-bd_OB-fold"/>
</dbReference>
<dbReference type="PANTHER" id="PTHR31472">
    <property type="entry name" value="OS05G0244600 PROTEIN"/>
    <property type="match status" value="1"/>
</dbReference>
<evidence type="ECO:0000313" key="3">
    <source>
        <dbReference type="Proteomes" id="UP001280121"/>
    </source>
</evidence>
<reference evidence="2" key="1">
    <citation type="journal article" date="2023" name="Plant J.">
        <title>Genome sequences and population genomics provide insights into the demographic history, inbreeding, and mutation load of two 'living fossil' tree species of Dipteronia.</title>
        <authorList>
            <person name="Feng Y."/>
            <person name="Comes H.P."/>
            <person name="Chen J."/>
            <person name="Zhu S."/>
            <person name="Lu R."/>
            <person name="Zhang X."/>
            <person name="Li P."/>
            <person name="Qiu J."/>
            <person name="Olsen K.M."/>
            <person name="Qiu Y."/>
        </authorList>
    </citation>
    <scope>NUCLEOTIDE SEQUENCE</scope>
    <source>
        <strain evidence="2">KIB01</strain>
    </source>
</reference>
<comment type="caution">
    <text evidence="2">The sequence shown here is derived from an EMBL/GenBank/DDBJ whole genome shotgun (WGS) entry which is preliminary data.</text>
</comment>
<evidence type="ECO:0000259" key="1">
    <source>
        <dbReference type="Pfam" id="PF21473"/>
    </source>
</evidence>